<dbReference type="GO" id="GO:0005524">
    <property type="term" value="F:ATP binding"/>
    <property type="evidence" value="ECO:0007669"/>
    <property type="project" value="UniProtKB-KW"/>
</dbReference>
<dbReference type="GO" id="GO:0005739">
    <property type="term" value="C:mitochondrion"/>
    <property type="evidence" value="ECO:0007669"/>
    <property type="project" value="TreeGrafter"/>
</dbReference>
<dbReference type="Pfam" id="PF03969">
    <property type="entry name" value="AFG1_ATPase"/>
    <property type="match status" value="1"/>
</dbReference>
<dbReference type="EMBL" id="JBBHLL010000237">
    <property type="protein sequence ID" value="KAK7808535.1"/>
    <property type="molecule type" value="Genomic_DNA"/>
</dbReference>
<keyword evidence="2" id="KW-0547">Nucleotide-binding</keyword>
<name>A0AAW0I1X9_MYOGA</name>
<gene>
    <name evidence="4" type="ORF">U0070_003172</name>
</gene>
<proteinExistence type="inferred from homology"/>
<evidence type="ECO:0000313" key="4">
    <source>
        <dbReference type="EMBL" id="KAK7808535.1"/>
    </source>
</evidence>
<dbReference type="InterPro" id="IPR005654">
    <property type="entry name" value="ATPase_AFG1-like"/>
</dbReference>
<evidence type="ECO:0000313" key="5">
    <source>
        <dbReference type="Proteomes" id="UP001488838"/>
    </source>
</evidence>
<keyword evidence="3" id="KW-0067">ATP-binding</keyword>
<dbReference type="Gene3D" id="3.40.50.300">
    <property type="entry name" value="P-loop containing nucleotide triphosphate hydrolases"/>
    <property type="match status" value="1"/>
</dbReference>
<protein>
    <recommendedName>
        <fullName evidence="6">AFG1-like ATPase</fullName>
    </recommendedName>
</protein>
<dbReference type="Proteomes" id="UP001488838">
    <property type="component" value="Unassembled WGS sequence"/>
</dbReference>
<comment type="caution">
    <text evidence="4">The sequence shown here is derived from an EMBL/GenBank/DDBJ whole genome shotgun (WGS) entry which is preliminary data.</text>
</comment>
<organism evidence="4 5">
    <name type="scientific">Myodes glareolus</name>
    <name type="common">Bank vole</name>
    <name type="synonym">Clethrionomys glareolus</name>
    <dbReference type="NCBI Taxonomy" id="447135"/>
    <lineage>
        <taxon>Eukaryota</taxon>
        <taxon>Metazoa</taxon>
        <taxon>Chordata</taxon>
        <taxon>Craniata</taxon>
        <taxon>Vertebrata</taxon>
        <taxon>Euteleostomi</taxon>
        <taxon>Mammalia</taxon>
        <taxon>Eutheria</taxon>
        <taxon>Euarchontoglires</taxon>
        <taxon>Glires</taxon>
        <taxon>Rodentia</taxon>
        <taxon>Myomorpha</taxon>
        <taxon>Muroidea</taxon>
        <taxon>Cricetidae</taxon>
        <taxon>Arvicolinae</taxon>
        <taxon>Myodes</taxon>
    </lineage>
</organism>
<sequence>MLLPAYTVQTSENGRPTAASEAHSKAFAVCRGPLDHYDFLIKAQELRDDGHQRRVIQCLQKLLEDLKGYSVEEEGLFSKLFSRNKPPKGLYVYGDVGTGKTMVMDMFYAYVEMKRKKRVHFHGFMLDVHRRIHRLKQSLPKRKAGFMAKSYDPIAPIADEISQEACLLCFDEFQVTDIADAMILKQLFENLFKNGVVVVATSNRPPEAFGVLHSPSHLLAGRQETVGIVTLAGMYQRLYAVLYSQTARVSWAQCGSCLLVVAVIIQAKA</sequence>
<evidence type="ECO:0008006" key="6">
    <source>
        <dbReference type="Google" id="ProtNLM"/>
    </source>
</evidence>
<dbReference type="InterPro" id="IPR027417">
    <property type="entry name" value="P-loop_NTPase"/>
</dbReference>
<evidence type="ECO:0000256" key="3">
    <source>
        <dbReference type="ARBA" id="ARBA00022840"/>
    </source>
</evidence>
<dbReference type="AlphaFoldDB" id="A0AAW0I1X9"/>
<dbReference type="NCBIfam" id="NF040713">
    <property type="entry name" value="ZapE"/>
    <property type="match status" value="1"/>
</dbReference>
<evidence type="ECO:0000256" key="1">
    <source>
        <dbReference type="ARBA" id="ARBA00010322"/>
    </source>
</evidence>
<dbReference type="GO" id="GO:0016887">
    <property type="term" value="F:ATP hydrolysis activity"/>
    <property type="evidence" value="ECO:0007669"/>
    <property type="project" value="InterPro"/>
</dbReference>
<dbReference type="PANTHER" id="PTHR12169:SF6">
    <property type="entry name" value="AFG1-LIKE ATPASE"/>
    <property type="match status" value="1"/>
</dbReference>
<accession>A0AAW0I1X9</accession>
<keyword evidence="5" id="KW-1185">Reference proteome</keyword>
<dbReference type="SUPFAM" id="SSF52540">
    <property type="entry name" value="P-loop containing nucleoside triphosphate hydrolases"/>
    <property type="match status" value="1"/>
</dbReference>
<dbReference type="PANTHER" id="PTHR12169">
    <property type="entry name" value="ATPASE N2B"/>
    <property type="match status" value="1"/>
</dbReference>
<reference evidence="4 5" key="1">
    <citation type="journal article" date="2023" name="bioRxiv">
        <title>Conserved and derived expression patterns and positive selection on dental genes reveal complex evolutionary context of ever-growing rodent molars.</title>
        <authorList>
            <person name="Calamari Z.T."/>
            <person name="Song A."/>
            <person name="Cohen E."/>
            <person name="Akter M."/>
            <person name="Roy R.D."/>
            <person name="Hallikas O."/>
            <person name="Christensen M.M."/>
            <person name="Li P."/>
            <person name="Marangoni P."/>
            <person name="Jernvall J."/>
            <person name="Klein O.D."/>
        </authorList>
    </citation>
    <scope>NUCLEOTIDE SEQUENCE [LARGE SCALE GENOMIC DNA]</scope>
    <source>
        <strain evidence="4">V071</strain>
    </source>
</reference>
<evidence type="ECO:0000256" key="2">
    <source>
        <dbReference type="ARBA" id="ARBA00022741"/>
    </source>
</evidence>
<comment type="similarity">
    <text evidence="1">Belongs to the AFG1 ATPase family.</text>
</comment>